<dbReference type="EMBL" id="MU394290">
    <property type="protein sequence ID" value="KAI6090526.1"/>
    <property type="molecule type" value="Genomic_DNA"/>
</dbReference>
<comment type="caution">
    <text evidence="1">The sequence shown here is derived from an EMBL/GenBank/DDBJ whole genome shotgun (WGS) entry which is preliminary data.</text>
</comment>
<gene>
    <name evidence="1" type="ORF">F4821DRAFT_274711</name>
</gene>
<evidence type="ECO:0000313" key="2">
    <source>
        <dbReference type="Proteomes" id="UP001497680"/>
    </source>
</evidence>
<dbReference type="Proteomes" id="UP001497680">
    <property type="component" value="Unassembled WGS sequence"/>
</dbReference>
<sequence>MLRTAGLRVSANEASTSKSRPEGLLFVRLAPVATNSAAGSYRSHPAWTFTSNPDSSCLKVGFVNTRFAIDVKPTTSRDSLAAFLLLELLPNRRVDDERREQQVICRGKKPPSTRGSHCLRGRVSKHPLALAGSPTPVG</sequence>
<keyword evidence="2" id="KW-1185">Reference proteome</keyword>
<organism evidence="1 2">
    <name type="scientific">Hypoxylon rubiginosum</name>
    <dbReference type="NCBI Taxonomy" id="110542"/>
    <lineage>
        <taxon>Eukaryota</taxon>
        <taxon>Fungi</taxon>
        <taxon>Dikarya</taxon>
        <taxon>Ascomycota</taxon>
        <taxon>Pezizomycotina</taxon>
        <taxon>Sordariomycetes</taxon>
        <taxon>Xylariomycetidae</taxon>
        <taxon>Xylariales</taxon>
        <taxon>Hypoxylaceae</taxon>
        <taxon>Hypoxylon</taxon>
    </lineage>
</organism>
<name>A0ACC0DCN8_9PEZI</name>
<accession>A0ACC0DCN8</accession>
<protein>
    <submittedName>
        <fullName evidence="1">Uncharacterized protein</fullName>
    </submittedName>
</protein>
<proteinExistence type="predicted"/>
<reference evidence="1 2" key="1">
    <citation type="journal article" date="2022" name="New Phytol.">
        <title>Ecological generalism drives hyperdiversity of secondary metabolite gene clusters in xylarialean endophytes.</title>
        <authorList>
            <person name="Franco M.E.E."/>
            <person name="Wisecaver J.H."/>
            <person name="Arnold A.E."/>
            <person name="Ju Y.M."/>
            <person name="Slot J.C."/>
            <person name="Ahrendt S."/>
            <person name="Moore L.P."/>
            <person name="Eastman K.E."/>
            <person name="Scott K."/>
            <person name="Konkel Z."/>
            <person name="Mondo S.J."/>
            <person name="Kuo A."/>
            <person name="Hayes R.D."/>
            <person name="Haridas S."/>
            <person name="Andreopoulos B."/>
            <person name="Riley R."/>
            <person name="LaButti K."/>
            <person name="Pangilinan J."/>
            <person name="Lipzen A."/>
            <person name="Amirebrahimi M."/>
            <person name="Yan J."/>
            <person name="Adam C."/>
            <person name="Keymanesh K."/>
            <person name="Ng V."/>
            <person name="Louie K."/>
            <person name="Northen T."/>
            <person name="Drula E."/>
            <person name="Henrissat B."/>
            <person name="Hsieh H.M."/>
            <person name="Youens-Clark K."/>
            <person name="Lutzoni F."/>
            <person name="Miadlikowska J."/>
            <person name="Eastwood D.C."/>
            <person name="Hamelin R.C."/>
            <person name="Grigoriev I.V."/>
            <person name="U'Ren J.M."/>
        </authorList>
    </citation>
    <scope>NUCLEOTIDE SEQUENCE [LARGE SCALE GENOMIC DNA]</scope>
    <source>
        <strain evidence="1 2">ER1909</strain>
    </source>
</reference>
<evidence type="ECO:0000313" key="1">
    <source>
        <dbReference type="EMBL" id="KAI6090526.1"/>
    </source>
</evidence>